<name>A0A426TY11_9CHLR</name>
<sequence length="135" mass="15276">MLTDTGPLVALLDRDDMHHAACLAVAQRLPARPLLTTWPCFTEAMYLLGAVGGYTYQAELWRLYATGKLVLHDLIPSELERMITLMAQYHDTPMDLADASLIAVAESQHLREIFSLDSDFYIYRLANKSVLHIIR</sequence>
<dbReference type="SUPFAM" id="SSF88723">
    <property type="entry name" value="PIN domain-like"/>
    <property type="match status" value="1"/>
</dbReference>
<dbReference type="Pfam" id="PF01850">
    <property type="entry name" value="PIN"/>
    <property type="match status" value="1"/>
</dbReference>
<feature type="domain" description="PIN" evidence="1">
    <location>
        <begin position="1"/>
        <end position="121"/>
    </location>
</feature>
<proteinExistence type="predicted"/>
<evidence type="ECO:0000259" key="1">
    <source>
        <dbReference type="Pfam" id="PF01850"/>
    </source>
</evidence>
<reference evidence="2 3" key="1">
    <citation type="submission" date="2018-12" db="EMBL/GenBank/DDBJ databases">
        <title>Genome Sequence of Candidatus Viridilinea halotolerans isolated from saline sulfide-rich spring.</title>
        <authorList>
            <person name="Grouzdev D.S."/>
            <person name="Burganskaya E.I."/>
            <person name="Krutkina M.S."/>
            <person name="Sukhacheva M.V."/>
            <person name="Gorlenko V.M."/>
        </authorList>
    </citation>
    <scope>NUCLEOTIDE SEQUENCE [LARGE SCALE GENOMIC DNA]</scope>
    <source>
        <strain evidence="2">Chok-6</strain>
    </source>
</reference>
<evidence type="ECO:0000313" key="2">
    <source>
        <dbReference type="EMBL" id="RRR70688.1"/>
    </source>
</evidence>
<dbReference type="InterPro" id="IPR029060">
    <property type="entry name" value="PIN-like_dom_sf"/>
</dbReference>
<protein>
    <submittedName>
        <fullName evidence="2">PIN domain-containing protein</fullName>
    </submittedName>
</protein>
<comment type="caution">
    <text evidence="2">The sequence shown here is derived from an EMBL/GenBank/DDBJ whole genome shotgun (WGS) entry which is preliminary data.</text>
</comment>
<dbReference type="AlphaFoldDB" id="A0A426TY11"/>
<gene>
    <name evidence="2" type="ORF">EI684_12910</name>
</gene>
<organism evidence="2 3">
    <name type="scientific">Candidatus Viridilinea halotolerans</name>
    <dbReference type="NCBI Taxonomy" id="2491704"/>
    <lineage>
        <taxon>Bacteria</taxon>
        <taxon>Bacillati</taxon>
        <taxon>Chloroflexota</taxon>
        <taxon>Chloroflexia</taxon>
        <taxon>Chloroflexales</taxon>
        <taxon>Chloroflexineae</taxon>
        <taxon>Oscillochloridaceae</taxon>
        <taxon>Candidatus Viridilinea</taxon>
    </lineage>
</organism>
<dbReference type="Gene3D" id="3.40.50.1010">
    <property type="entry name" value="5'-nuclease"/>
    <property type="match status" value="1"/>
</dbReference>
<dbReference type="EMBL" id="RSAS01000503">
    <property type="protein sequence ID" value="RRR70688.1"/>
    <property type="molecule type" value="Genomic_DNA"/>
</dbReference>
<evidence type="ECO:0000313" key="3">
    <source>
        <dbReference type="Proteomes" id="UP000280307"/>
    </source>
</evidence>
<dbReference type="InterPro" id="IPR002716">
    <property type="entry name" value="PIN_dom"/>
</dbReference>
<accession>A0A426TY11</accession>
<dbReference type="Proteomes" id="UP000280307">
    <property type="component" value="Unassembled WGS sequence"/>
</dbReference>